<evidence type="ECO:0008006" key="4">
    <source>
        <dbReference type="Google" id="ProtNLM"/>
    </source>
</evidence>
<name>A0A0C1CW35_9FLAO</name>
<dbReference type="InterPro" id="IPR035093">
    <property type="entry name" value="RelE/ParE_toxin_dom_sf"/>
</dbReference>
<protein>
    <recommendedName>
        <fullName evidence="4">Plasmid stabilization protein</fullName>
    </recommendedName>
</protein>
<gene>
    <name evidence="2" type="ORF">OA86_11195</name>
</gene>
<evidence type="ECO:0000313" key="3">
    <source>
        <dbReference type="Proteomes" id="UP000031473"/>
    </source>
</evidence>
<dbReference type="InterPro" id="IPR007712">
    <property type="entry name" value="RelE/ParE_toxin"/>
</dbReference>
<organism evidence="2 3">
    <name type="scientific">Kaistella jeonii</name>
    <dbReference type="NCBI Taxonomy" id="266749"/>
    <lineage>
        <taxon>Bacteria</taxon>
        <taxon>Pseudomonadati</taxon>
        <taxon>Bacteroidota</taxon>
        <taxon>Flavobacteriia</taxon>
        <taxon>Flavobacteriales</taxon>
        <taxon>Weeksellaceae</taxon>
        <taxon>Chryseobacterium group</taxon>
        <taxon>Kaistella</taxon>
    </lineage>
</organism>
<evidence type="ECO:0000313" key="2">
    <source>
        <dbReference type="EMBL" id="KIA88576.1"/>
    </source>
</evidence>
<evidence type="ECO:0000256" key="1">
    <source>
        <dbReference type="ARBA" id="ARBA00022649"/>
    </source>
</evidence>
<dbReference type="STRING" id="266749.SAMN05421876_10993"/>
<keyword evidence="1" id="KW-1277">Toxin-antitoxin system</keyword>
<dbReference type="EMBL" id="JSYL01000007">
    <property type="protein sequence ID" value="KIA88576.1"/>
    <property type="molecule type" value="Genomic_DNA"/>
</dbReference>
<dbReference type="OrthoDB" id="595476at2"/>
<accession>A0A0C1CW35</accession>
<keyword evidence="3" id="KW-1185">Reference proteome</keyword>
<reference evidence="2 3" key="1">
    <citation type="submission" date="2014-10" db="EMBL/GenBank/DDBJ databases">
        <title>Kaistella jeonii genome.</title>
        <authorList>
            <person name="Clayton J.T."/>
            <person name="Newman J.D."/>
        </authorList>
    </citation>
    <scope>NUCLEOTIDE SEQUENCE [LARGE SCALE GENOMIC DNA]</scope>
    <source>
        <strain evidence="2 3">DSM 17048</strain>
    </source>
</reference>
<dbReference type="RefSeq" id="WP_039353052.1">
    <property type="nucleotide sequence ID" value="NZ_FOLA01000009.1"/>
</dbReference>
<dbReference type="AlphaFoldDB" id="A0A0C1CW35"/>
<dbReference type="Pfam" id="PF05016">
    <property type="entry name" value="ParE_toxin"/>
    <property type="match status" value="1"/>
</dbReference>
<sequence>MKYNIKFEEDSLTDFLEGIAYYEKISDSLAEKFHTEFWKTVDLIKANPLHYQNRYKEVRIAFTEIFPFGIHYVVDENMITVLKILHTKRFFK</sequence>
<proteinExistence type="predicted"/>
<dbReference type="Gene3D" id="3.30.2310.20">
    <property type="entry name" value="RelE-like"/>
    <property type="match status" value="1"/>
</dbReference>
<comment type="caution">
    <text evidence="2">The sequence shown here is derived from an EMBL/GenBank/DDBJ whole genome shotgun (WGS) entry which is preliminary data.</text>
</comment>
<dbReference type="Proteomes" id="UP000031473">
    <property type="component" value="Unassembled WGS sequence"/>
</dbReference>